<name>A0A8H7ENV5_9FUNG</name>
<feature type="domain" description="AGC-kinase C-terminal" evidence="13">
    <location>
        <begin position="318"/>
        <end position="376"/>
    </location>
</feature>
<evidence type="ECO:0000256" key="9">
    <source>
        <dbReference type="PROSITE-ProRule" id="PRU10141"/>
    </source>
</evidence>
<dbReference type="PROSITE" id="PS00107">
    <property type="entry name" value="PROTEIN_KINASE_ATP"/>
    <property type="match status" value="1"/>
</dbReference>
<dbReference type="GO" id="GO:0005952">
    <property type="term" value="C:cAMP-dependent protein kinase complex"/>
    <property type="evidence" value="ECO:0007669"/>
    <property type="project" value="TreeGrafter"/>
</dbReference>
<dbReference type="AlphaFoldDB" id="A0A8H7ENV5"/>
<gene>
    <name evidence="14" type="primary">PKA1_4</name>
    <name evidence="14" type="ORF">EC973_008765</name>
</gene>
<evidence type="ECO:0000256" key="3">
    <source>
        <dbReference type="ARBA" id="ARBA00022679"/>
    </source>
</evidence>
<dbReference type="Pfam" id="PF00069">
    <property type="entry name" value="Pkinase"/>
    <property type="match status" value="1"/>
</dbReference>
<comment type="similarity">
    <text evidence="10">Belongs to the protein kinase superfamily.</text>
</comment>
<dbReference type="GO" id="GO:0005524">
    <property type="term" value="F:ATP binding"/>
    <property type="evidence" value="ECO:0007669"/>
    <property type="project" value="UniProtKB-UniRule"/>
</dbReference>
<dbReference type="GO" id="GO:0004691">
    <property type="term" value="F:cAMP-dependent protein kinase activity"/>
    <property type="evidence" value="ECO:0007669"/>
    <property type="project" value="UniProtKB-EC"/>
</dbReference>
<feature type="compositionally biased region" description="Polar residues" evidence="11">
    <location>
        <begin position="34"/>
        <end position="47"/>
    </location>
</feature>
<evidence type="ECO:0000259" key="13">
    <source>
        <dbReference type="PROSITE" id="PS51285"/>
    </source>
</evidence>
<dbReference type="Proteomes" id="UP000605846">
    <property type="component" value="Unassembled WGS sequence"/>
</dbReference>
<organism evidence="14 15">
    <name type="scientific">Apophysomyces ossiformis</name>
    <dbReference type="NCBI Taxonomy" id="679940"/>
    <lineage>
        <taxon>Eukaryota</taxon>
        <taxon>Fungi</taxon>
        <taxon>Fungi incertae sedis</taxon>
        <taxon>Mucoromycota</taxon>
        <taxon>Mucoromycotina</taxon>
        <taxon>Mucoromycetes</taxon>
        <taxon>Mucorales</taxon>
        <taxon>Mucorineae</taxon>
        <taxon>Mucoraceae</taxon>
        <taxon>Apophysomyces</taxon>
    </lineage>
</organism>
<evidence type="ECO:0000256" key="4">
    <source>
        <dbReference type="ARBA" id="ARBA00022741"/>
    </source>
</evidence>
<evidence type="ECO:0000256" key="7">
    <source>
        <dbReference type="ARBA" id="ARBA00047292"/>
    </source>
</evidence>
<protein>
    <recommendedName>
        <fullName evidence="1">cAMP-dependent protein kinase</fullName>
        <ecNumber evidence="1">2.7.11.11</ecNumber>
    </recommendedName>
</protein>
<dbReference type="Gene3D" id="3.30.200.20">
    <property type="entry name" value="Phosphorylase Kinase, domain 1"/>
    <property type="match status" value="1"/>
</dbReference>
<feature type="region of interest" description="Disordered" evidence="11">
    <location>
        <begin position="15"/>
        <end position="47"/>
    </location>
</feature>
<evidence type="ECO:0000313" key="15">
    <source>
        <dbReference type="Proteomes" id="UP000605846"/>
    </source>
</evidence>
<dbReference type="InterPro" id="IPR000961">
    <property type="entry name" value="AGC-kinase_C"/>
</dbReference>
<dbReference type="EC" id="2.7.11.11" evidence="1"/>
<dbReference type="PANTHER" id="PTHR24353">
    <property type="entry name" value="CYCLIC NUCLEOTIDE-DEPENDENT PROTEIN KINASE"/>
    <property type="match status" value="1"/>
</dbReference>
<dbReference type="SMART" id="SM00220">
    <property type="entry name" value="S_TKc"/>
    <property type="match status" value="1"/>
</dbReference>
<dbReference type="PROSITE" id="PS51285">
    <property type="entry name" value="AGC_KINASE_CTER"/>
    <property type="match status" value="1"/>
</dbReference>
<keyword evidence="15" id="KW-1185">Reference proteome</keyword>
<comment type="catalytic activity">
    <reaction evidence="7">
        <text>L-threonyl-[protein] + ATP = O-phospho-L-threonyl-[protein] + ADP + H(+)</text>
        <dbReference type="Rhea" id="RHEA:46608"/>
        <dbReference type="Rhea" id="RHEA-COMP:11060"/>
        <dbReference type="Rhea" id="RHEA-COMP:11605"/>
        <dbReference type="ChEBI" id="CHEBI:15378"/>
        <dbReference type="ChEBI" id="CHEBI:30013"/>
        <dbReference type="ChEBI" id="CHEBI:30616"/>
        <dbReference type="ChEBI" id="CHEBI:61977"/>
        <dbReference type="ChEBI" id="CHEBI:456216"/>
        <dbReference type="EC" id="2.7.11.11"/>
    </reaction>
</comment>
<comment type="caution">
    <text evidence="14">The sequence shown here is derived from an EMBL/GenBank/DDBJ whole genome shotgun (WGS) entry which is preliminary data.</text>
</comment>
<proteinExistence type="inferred from homology"/>
<accession>A0A8H7ENV5</accession>
<keyword evidence="6 9" id="KW-0067">ATP-binding</keyword>
<dbReference type="OrthoDB" id="63267at2759"/>
<dbReference type="Gene3D" id="1.10.510.10">
    <property type="entry name" value="Transferase(Phosphotransferase) domain 1"/>
    <property type="match status" value="1"/>
</dbReference>
<evidence type="ECO:0000256" key="6">
    <source>
        <dbReference type="ARBA" id="ARBA00022840"/>
    </source>
</evidence>
<keyword evidence="4 9" id="KW-0547">Nucleotide-binding</keyword>
<dbReference type="InterPro" id="IPR017441">
    <property type="entry name" value="Protein_kinase_ATP_BS"/>
</dbReference>
<comment type="catalytic activity">
    <reaction evidence="8">
        <text>L-seryl-[protein] + ATP = O-phospho-L-seryl-[protein] + ADP + H(+)</text>
        <dbReference type="Rhea" id="RHEA:17989"/>
        <dbReference type="Rhea" id="RHEA-COMP:9863"/>
        <dbReference type="Rhea" id="RHEA-COMP:11604"/>
        <dbReference type="ChEBI" id="CHEBI:15378"/>
        <dbReference type="ChEBI" id="CHEBI:29999"/>
        <dbReference type="ChEBI" id="CHEBI:30616"/>
        <dbReference type="ChEBI" id="CHEBI:83421"/>
        <dbReference type="ChEBI" id="CHEBI:456216"/>
        <dbReference type="EC" id="2.7.11.11"/>
    </reaction>
</comment>
<dbReference type="InterPro" id="IPR011009">
    <property type="entry name" value="Kinase-like_dom_sf"/>
</dbReference>
<dbReference type="PANTHER" id="PTHR24353:SF37">
    <property type="entry name" value="CAMP-DEPENDENT PROTEIN KINASE CATALYTIC SUBUNIT PRKX"/>
    <property type="match status" value="1"/>
</dbReference>
<sequence length="376" mass="42965">MNVTSVPCGLLSYPQPSLKTIPSPPTSRTRSPKLNPTSLPSPQHTPRTSCILIHNDGAPSIPIPLPDTVPTTRTKLRLTDFELIQTIGKGSFGRVHLARTLDGRVCAIKAMSKNHILQRRHVEHINNERSILSSLRHPFLVKAWGTFQQGPFVFLVMDFIPGGELFRILRKEKVTLALEFLHQQHVIYRDLKPENILIDRHGNIKLTDFGFAKQVTDKTNTLCGTPDYLAPEMIRGQGYTKAIDWWALGVLIFEMLVGNAPFKDRCPIDQYQKILDCEICWPAGMSRSARDLISHLLVTEPSRRYGPIEIKQHPWFPTGYVDGMLKEQTIPPPFVPHITYEMDTSCFAKYDELNMPYDQIKDPYYQPDHDTYFKDF</sequence>
<evidence type="ECO:0000259" key="12">
    <source>
        <dbReference type="PROSITE" id="PS50011"/>
    </source>
</evidence>
<dbReference type="InterPro" id="IPR000719">
    <property type="entry name" value="Prot_kinase_dom"/>
</dbReference>
<dbReference type="FunFam" id="1.10.510.10:FF:000571">
    <property type="entry name" value="Maternal embryonic leucine zipper kinase"/>
    <property type="match status" value="1"/>
</dbReference>
<dbReference type="PROSITE" id="PS50011">
    <property type="entry name" value="PROTEIN_KINASE_DOM"/>
    <property type="match status" value="1"/>
</dbReference>
<evidence type="ECO:0000256" key="1">
    <source>
        <dbReference type="ARBA" id="ARBA00012444"/>
    </source>
</evidence>
<evidence type="ECO:0000256" key="10">
    <source>
        <dbReference type="RuleBase" id="RU000304"/>
    </source>
</evidence>
<feature type="domain" description="Protein kinase" evidence="12">
    <location>
        <begin position="81"/>
        <end position="316"/>
    </location>
</feature>
<reference evidence="14" key="1">
    <citation type="submission" date="2020-01" db="EMBL/GenBank/DDBJ databases">
        <title>Genome Sequencing of Three Apophysomyces-Like Fungal Strains Confirms a Novel Fungal Genus in the Mucoromycota with divergent Burkholderia-like Endosymbiotic Bacteria.</title>
        <authorList>
            <person name="Stajich J.E."/>
            <person name="Macias A.M."/>
            <person name="Carter-House D."/>
            <person name="Lovett B."/>
            <person name="Kasson L.R."/>
            <person name="Berry K."/>
            <person name="Grigoriev I."/>
            <person name="Chang Y."/>
            <person name="Spatafora J."/>
            <person name="Kasson M.T."/>
        </authorList>
    </citation>
    <scope>NUCLEOTIDE SEQUENCE</scope>
    <source>
        <strain evidence="14">NRRL A-21654</strain>
    </source>
</reference>
<evidence type="ECO:0000256" key="11">
    <source>
        <dbReference type="SAM" id="MobiDB-lite"/>
    </source>
</evidence>
<keyword evidence="3" id="KW-0808">Transferase</keyword>
<dbReference type="PROSITE" id="PS00108">
    <property type="entry name" value="PROTEIN_KINASE_ST"/>
    <property type="match status" value="1"/>
</dbReference>
<evidence type="ECO:0000256" key="8">
    <source>
        <dbReference type="ARBA" id="ARBA00047454"/>
    </source>
</evidence>
<dbReference type="InterPro" id="IPR008271">
    <property type="entry name" value="Ser/Thr_kinase_AS"/>
</dbReference>
<dbReference type="SUPFAM" id="SSF56112">
    <property type="entry name" value="Protein kinase-like (PK-like)"/>
    <property type="match status" value="1"/>
</dbReference>
<dbReference type="EMBL" id="JABAYA010000079">
    <property type="protein sequence ID" value="KAF7726431.1"/>
    <property type="molecule type" value="Genomic_DNA"/>
</dbReference>
<evidence type="ECO:0000256" key="5">
    <source>
        <dbReference type="ARBA" id="ARBA00022777"/>
    </source>
</evidence>
<evidence type="ECO:0000313" key="14">
    <source>
        <dbReference type="EMBL" id="KAF7726431.1"/>
    </source>
</evidence>
<feature type="binding site" evidence="9">
    <location>
        <position position="109"/>
    </location>
    <ligand>
        <name>ATP</name>
        <dbReference type="ChEBI" id="CHEBI:30616"/>
    </ligand>
</feature>
<evidence type="ECO:0000256" key="2">
    <source>
        <dbReference type="ARBA" id="ARBA00022527"/>
    </source>
</evidence>
<keyword evidence="2 10" id="KW-0723">Serine/threonine-protein kinase</keyword>
<keyword evidence="5 14" id="KW-0418">Kinase</keyword>